<dbReference type="AlphaFoldDB" id="A0A1F6CWF3"/>
<evidence type="ECO:0000313" key="5">
    <source>
        <dbReference type="Proteomes" id="UP000176863"/>
    </source>
</evidence>
<feature type="domain" description="Nudix hydrolase" evidence="3">
    <location>
        <begin position="2"/>
        <end position="133"/>
    </location>
</feature>
<evidence type="ECO:0000259" key="3">
    <source>
        <dbReference type="PROSITE" id="PS51462"/>
    </source>
</evidence>
<reference evidence="4 5" key="1">
    <citation type="journal article" date="2016" name="Nat. Commun.">
        <title>Thousands of microbial genomes shed light on interconnected biogeochemical processes in an aquifer system.</title>
        <authorList>
            <person name="Anantharaman K."/>
            <person name="Brown C.T."/>
            <person name="Hug L.A."/>
            <person name="Sharon I."/>
            <person name="Castelle C.J."/>
            <person name="Probst A.J."/>
            <person name="Thomas B.C."/>
            <person name="Singh A."/>
            <person name="Wilkins M.J."/>
            <person name="Karaoz U."/>
            <person name="Brodie E.L."/>
            <person name="Williams K.H."/>
            <person name="Hubbard S.S."/>
            <person name="Banfield J.F."/>
        </authorList>
    </citation>
    <scope>NUCLEOTIDE SEQUENCE [LARGE SCALE GENOMIC DNA]</scope>
</reference>
<dbReference type="InterPro" id="IPR015797">
    <property type="entry name" value="NUDIX_hydrolase-like_dom_sf"/>
</dbReference>
<sequence length="141" mass="15664">MENTESAGGIVLNARGEIALVRNGPDFWGFPKGHIDEGENALAAARREVAEETGLEYISLTKELGSYERYKGTPQGGDDTSEYKTIHMLLFTTKDAQLAPTDPGNPEARWVPPSEVEEMLTHPKDREFWRGALPHILTAQR</sequence>
<dbReference type="STRING" id="1798480.A2851_04115"/>
<protein>
    <recommendedName>
        <fullName evidence="3">Nudix hydrolase domain-containing protein</fullName>
    </recommendedName>
</protein>
<comment type="caution">
    <text evidence="4">The sequence shown here is derived from an EMBL/GenBank/DDBJ whole genome shotgun (WGS) entry which is preliminary data.</text>
</comment>
<dbReference type="GO" id="GO:0004081">
    <property type="term" value="F:bis(5'-nucleosyl)-tetraphosphatase (asymmetrical) activity"/>
    <property type="evidence" value="ECO:0007669"/>
    <property type="project" value="TreeGrafter"/>
</dbReference>
<dbReference type="PROSITE" id="PS51462">
    <property type="entry name" value="NUDIX"/>
    <property type="match status" value="1"/>
</dbReference>
<gene>
    <name evidence="4" type="ORF">A2851_04115</name>
</gene>
<evidence type="ECO:0000313" key="4">
    <source>
        <dbReference type="EMBL" id="OGG53475.1"/>
    </source>
</evidence>
<dbReference type="CDD" id="cd03673">
    <property type="entry name" value="NUDIX_Ap6A_hydrolase"/>
    <property type="match status" value="1"/>
</dbReference>
<dbReference type="InterPro" id="IPR020084">
    <property type="entry name" value="NUDIX_hydrolase_CS"/>
</dbReference>
<accession>A0A1F6CWF3</accession>
<dbReference type="InterPro" id="IPR051325">
    <property type="entry name" value="Nudix_hydrolase_domain"/>
</dbReference>
<dbReference type="GO" id="GO:0006167">
    <property type="term" value="P:AMP biosynthetic process"/>
    <property type="evidence" value="ECO:0007669"/>
    <property type="project" value="TreeGrafter"/>
</dbReference>
<dbReference type="PROSITE" id="PS00893">
    <property type="entry name" value="NUDIX_BOX"/>
    <property type="match status" value="1"/>
</dbReference>
<dbReference type="GO" id="GO:0006754">
    <property type="term" value="P:ATP biosynthetic process"/>
    <property type="evidence" value="ECO:0007669"/>
    <property type="project" value="TreeGrafter"/>
</dbReference>
<dbReference type="InterPro" id="IPR020476">
    <property type="entry name" value="Nudix_hydrolase"/>
</dbReference>
<organism evidence="4 5">
    <name type="scientific">Candidatus Kaiserbacteria bacterium RIFCSPHIGHO2_01_FULL_53_29</name>
    <dbReference type="NCBI Taxonomy" id="1798480"/>
    <lineage>
        <taxon>Bacteria</taxon>
        <taxon>Candidatus Kaiseribacteriota</taxon>
    </lineage>
</organism>
<proteinExistence type="inferred from homology"/>
<evidence type="ECO:0000256" key="1">
    <source>
        <dbReference type="ARBA" id="ARBA00022801"/>
    </source>
</evidence>
<keyword evidence="1 2" id="KW-0378">Hydrolase</keyword>
<dbReference type="PANTHER" id="PTHR21340">
    <property type="entry name" value="DIADENOSINE 5,5-P1,P4-TETRAPHOSPHATE PYROPHOSPHOHYDROLASE MUTT"/>
    <property type="match status" value="1"/>
</dbReference>
<dbReference type="PANTHER" id="PTHR21340:SF0">
    <property type="entry name" value="BIS(5'-NUCLEOSYL)-TETRAPHOSPHATASE [ASYMMETRICAL]"/>
    <property type="match status" value="1"/>
</dbReference>
<name>A0A1F6CWF3_9BACT</name>
<dbReference type="PRINTS" id="PR00502">
    <property type="entry name" value="NUDIXFAMILY"/>
</dbReference>
<comment type="similarity">
    <text evidence="2">Belongs to the Nudix hydrolase family.</text>
</comment>
<dbReference type="Pfam" id="PF00293">
    <property type="entry name" value="NUDIX"/>
    <property type="match status" value="1"/>
</dbReference>
<dbReference type="Gene3D" id="3.90.79.10">
    <property type="entry name" value="Nucleoside Triphosphate Pyrophosphohydrolase"/>
    <property type="match status" value="1"/>
</dbReference>
<dbReference type="InterPro" id="IPR000086">
    <property type="entry name" value="NUDIX_hydrolase_dom"/>
</dbReference>
<evidence type="ECO:0000256" key="2">
    <source>
        <dbReference type="RuleBase" id="RU003476"/>
    </source>
</evidence>
<dbReference type="SUPFAM" id="SSF55811">
    <property type="entry name" value="Nudix"/>
    <property type="match status" value="1"/>
</dbReference>
<dbReference type="Proteomes" id="UP000176863">
    <property type="component" value="Unassembled WGS sequence"/>
</dbReference>
<dbReference type="EMBL" id="MFKT01000011">
    <property type="protein sequence ID" value="OGG53475.1"/>
    <property type="molecule type" value="Genomic_DNA"/>
</dbReference>